<evidence type="ECO:0000313" key="2">
    <source>
        <dbReference type="Proteomes" id="UP001055811"/>
    </source>
</evidence>
<organism evidence="1 2">
    <name type="scientific">Cichorium intybus</name>
    <name type="common">Chicory</name>
    <dbReference type="NCBI Taxonomy" id="13427"/>
    <lineage>
        <taxon>Eukaryota</taxon>
        <taxon>Viridiplantae</taxon>
        <taxon>Streptophyta</taxon>
        <taxon>Embryophyta</taxon>
        <taxon>Tracheophyta</taxon>
        <taxon>Spermatophyta</taxon>
        <taxon>Magnoliopsida</taxon>
        <taxon>eudicotyledons</taxon>
        <taxon>Gunneridae</taxon>
        <taxon>Pentapetalae</taxon>
        <taxon>asterids</taxon>
        <taxon>campanulids</taxon>
        <taxon>Asterales</taxon>
        <taxon>Asteraceae</taxon>
        <taxon>Cichorioideae</taxon>
        <taxon>Cichorieae</taxon>
        <taxon>Cichoriinae</taxon>
        <taxon>Cichorium</taxon>
    </lineage>
</organism>
<dbReference type="Proteomes" id="UP001055811">
    <property type="component" value="Linkage Group LG09"/>
</dbReference>
<gene>
    <name evidence="1" type="ORF">L2E82_48735</name>
</gene>
<sequence>MTKWEGPELVIKREGEGVNFLETDCLTGNKTVPSLVPLRFFQQRKTQYSREKVLRQFIRVISHPNSPVHF</sequence>
<reference evidence="2" key="1">
    <citation type="journal article" date="2022" name="Mol. Ecol. Resour.">
        <title>The genomes of chicory, endive, great burdock and yacon provide insights into Asteraceae palaeo-polyploidization history and plant inulin production.</title>
        <authorList>
            <person name="Fan W."/>
            <person name="Wang S."/>
            <person name="Wang H."/>
            <person name="Wang A."/>
            <person name="Jiang F."/>
            <person name="Liu H."/>
            <person name="Zhao H."/>
            <person name="Xu D."/>
            <person name="Zhang Y."/>
        </authorList>
    </citation>
    <scope>NUCLEOTIDE SEQUENCE [LARGE SCALE GENOMIC DNA]</scope>
    <source>
        <strain evidence="2">cv. Punajuju</strain>
    </source>
</reference>
<proteinExistence type="predicted"/>
<name>A0ACB8YXZ4_CICIN</name>
<accession>A0ACB8YXZ4</accession>
<dbReference type="EMBL" id="CM042017">
    <property type="protein sequence ID" value="KAI3690607.1"/>
    <property type="molecule type" value="Genomic_DNA"/>
</dbReference>
<keyword evidence="2" id="KW-1185">Reference proteome</keyword>
<protein>
    <submittedName>
        <fullName evidence="1">Uncharacterized protein</fullName>
    </submittedName>
</protein>
<comment type="caution">
    <text evidence="1">The sequence shown here is derived from an EMBL/GenBank/DDBJ whole genome shotgun (WGS) entry which is preliminary data.</text>
</comment>
<reference evidence="1 2" key="2">
    <citation type="journal article" date="2022" name="Mol. Ecol. Resour.">
        <title>The genomes of chicory, endive, great burdock and yacon provide insights into Asteraceae paleo-polyploidization history and plant inulin production.</title>
        <authorList>
            <person name="Fan W."/>
            <person name="Wang S."/>
            <person name="Wang H."/>
            <person name="Wang A."/>
            <person name="Jiang F."/>
            <person name="Liu H."/>
            <person name="Zhao H."/>
            <person name="Xu D."/>
            <person name="Zhang Y."/>
        </authorList>
    </citation>
    <scope>NUCLEOTIDE SEQUENCE [LARGE SCALE GENOMIC DNA]</scope>
    <source>
        <strain evidence="2">cv. Punajuju</strain>
        <tissue evidence="1">Leaves</tissue>
    </source>
</reference>
<evidence type="ECO:0000313" key="1">
    <source>
        <dbReference type="EMBL" id="KAI3690607.1"/>
    </source>
</evidence>